<reference evidence="1" key="1">
    <citation type="submission" date="2018-01" db="EMBL/GenBank/DDBJ databases">
        <title>FDA dAtabase for Regulatory Grade micrObial Sequences (FDA-ARGOS): Supporting development and validation of Infectious Disease Dx tests.</title>
        <authorList>
            <person name="Hoffmann M."/>
            <person name="Allard M."/>
            <person name="Evans P."/>
            <person name="Brown E."/>
            <person name="Tallon L."/>
            <person name="Sadzewicz L."/>
            <person name="Sengamalay N."/>
            <person name="Ott S."/>
            <person name="Godinez A."/>
            <person name="Nagaraj S."/>
            <person name="Vyas G."/>
            <person name="Aluvathingal J."/>
            <person name="Nadendla S."/>
            <person name="Geyer C."/>
            <person name="Sichtig H."/>
        </authorList>
    </citation>
    <scope>NUCLEOTIDE SEQUENCE</scope>
    <source>
        <strain evidence="1">FDAARGOS_107</strain>
    </source>
</reference>
<evidence type="ECO:0000313" key="2">
    <source>
        <dbReference type="Proteomes" id="UP000067422"/>
    </source>
</evidence>
<dbReference type="EMBL" id="CP014039">
    <property type="protein sequence ID" value="AMG00223.1"/>
    <property type="molecule type" value="Genomic_DNA"/>
</dbReference>
<protein>
    <submittedName>
        <fullName evidence="1">Uncharacterized protein</fullName>
    </submittedName>
</protein>
<keyword evidence="2" id="KW-1185">Reference proteome</keyword>
<sequence length="74" mass="8803">MFELRRVVLRKGTIHKNLTELKQWMSFSEVKFLESMIKQVTPFSSKQIEIYSSIVNKYAVLEIREETIGKEPIR</sequence>
<evidence type="ECO:0000313" key="1">
    <source>
        <dbReference type="EMBL" id="AMG00223.1"/>
    </source>
</evidence>
<accession>A0ABN4L6P3</accession>
<name>A0ABN4L6P3_VIBHA</name>
<gene>
    <name evidence="1" type="ORF">AL538_21220</name>
</gene>
<organism evidence="1 2">
    <name type="scientific">Vibrio harveyi</name>
    <name type="common">Beneckea harveyi</name>
    <dbReference type="NCBI Taxonomy" id="669"/>
    <lineage>
        <taxon>Bacteria</taxon>
        <taxon>Pseudomonadati</taxon>
        <taxon>Pseudomonadota</taxon>
        <taxon>Gammaproteobacteria</taxon>
        <taxon>Vibrionales</taxon>
        <taxon>Vibrionaceae</taxon>
        <taxon>Vibrio</taxon>
    </lineage>
</organism>
<dbReference type="Proteomes" id="UP000067422">
    <property type="component" value="Chromosome 2"/>
</dbReference>
<proteinExistence type="predicted"/>